<organism evidence="2 3">
    <name type="scientific">Virgibacillus pantothenticus</name>
    <dbReference type="NCBI Taxonomy" id="1473"/>
    <lineage>
        <taxon>Bacteria</taxon>
        <taxon>Bacillati</taxon>
        <taxon>Bacillota</taxon>
        <taxon>Bacilli</taxon>
        <taxon>Bacillales</taxon>
        <taxon>Bacillaceae</taxon>
        <taxon>Virgibacillus</taxon>
    </lineage>
</organism>
<evidence type="ECO:0000313" key="2">
    <source>
        <dbReference type="EMBL" id="KNE21347.1"/>
    </source>
</evidence>
<sequence length="191" mass="22211">MKQWMKKIAVMMIAIVTLGMYVPASLTEEPSDAKARYNSDSDVSETSSPAVLEETPPLTDPMLELSEKAKEQVMRKMGPKIADRVADEFTAVILPHIEQVMQTVMLDENGEPISHYGITEDPASGYGERIFHIYDYQQEENVVKFHVRRDHRPLEGYWFNFHYHLKDDQFETHYEIGEIFWDKNTPPKWMA</sequence>
<dbReference type="AlphaFoldDB" id="A0A0L0QS04"/>
<comment type="caution">
    <text evidence="2">The sequence shown here is derived from an EMBL/GenBank/DDBJ whole genome shotgun (WGS) entry which is preliminary data.</text>
</comment>
<dbReference type="InterPro" id="IPR025616">
    <property type="entry name" value="YpjP"/>
</dbReference>
<feature type="compositionally biased region" description="Polar residues" evidence="1">
    <location>
        <begin position="40"/>
        <end position="49"/>
    </location>
</feature>
<dbReference type="PATRIC" id="fig|1473.5.peg.4337"/>
<keyword evidence="3" id="KW-1185">Reference proteome</keyword>
<evidence type="ECO:0000256" key="1">
    <source>
        <dbReference type="SAM" id="MobiDB-lite"/>
    </source>
</evidence>
<dbReference type="Pfam" id="PF14005">
    <property type="entry name" value="YpjP"/>
    <property type="match status" value="1"/>
</dbReference>
<evidence type="ECO:0000313" key="3">
    <source>
        <dbReference type="Proteomes" id="UP000036780"/>
    </source>
</evidence>
<dbReference type="Proteomes" id="UP000036780">
    <property type="component" value="Unassembled WGS sequence"/>
</dbReference>
<name>A0A0L0QS04_VIRPA</name>
<proteinExistence type="predicted"/>
<dbReference type="GeneID" id="66872922"/>
<dbReference type="EMBL" id="LGTO01000005">
    <property type="protein sequence ID" value="KNE21347.1"/>
    <property type="molecule type" value="Genomic_DNA"/>
</dbReference>
<evidence type="ECO:0008006" key="4">
    <source>
        <dbReference type="Google" id="ProtNLM"/>
    </source>
</evidence>
<dbReference type="OrthoDB" id="2435352at2"/>
<accession>A0A0L0QS04</accession>
<reference evidence="3" key="1">
    <citation type="submission" date="2015-07" db="EMBL/GenBank/DDBJ databases">
        <title>Fjat-10053 dsm26.</title>
        <authorList>
            <person name="Liu B."/>
            <person name="Wang J."/>
            <person name="Zhu Y."/>
            <person name="Liu G."/>
            <person name="Chen Q."/>
            <person name="Chen Z."/>
            <person name="Lan J."/>
            <person name="Che J."/>
            <person name="Ge C."/>
            <person name="Shi H."/>
            <person name="Pan Z."/>
            <person name="Liu X."/>
        </authorList>
    </citation>
    <scope>NUCLEOTIDE SEQUENCE [LARGE SCALE GENOMIC DNA]</scope>
    <source>
        <strain evidence="3">DSM 26</strain>
    </source>
</reference>
<gene>
    <name evidence="2" type="ORF">AFK71_06650</name>
</gene>
<protein>
    <recommendedName>
        <fullName evidence="4">Cell division protein FtsK</fullName>
    </recommendedName>
</protein>
<dbReference type="RefSeq" id="WP_050350770.1">
    <property type="nucleotide sequence ID" value="NZ_BOSN01000004.1"/>
</dbReference>
<feature type="region of interest" description="Disordered" evidence="1">
    <location>
        <begin position="32"/>
        <end position="57"/>
    </location>
</feature>